<evidence type="ECO:0000313" key="10">
    <source>
        <dbReference type="Proteomes" id="UP000078543"/>
    </source>
</evidence>
<evidence type="ECO:0000256" key="3">
    <source>
        <dbReference type="ARBA" id="ARBA00022448"/>
    </source>
</evidence>
<dbReference type="CDD" id="cd03418">
    <property type="entry name" value="GRX_GRXb_1_3_like"/>
    <property type="match status" value="1"/>
</dbReference>
<dbReference type="PROSITE" id="PS00195">
    <property type="entry name" value="GLUTAREDOXIN_1"/>
    <property type="match status" value="1"/>
</dbReference>
<evidence type="ECO:0000256" key="7">
    <source>
        <dbReference type="RuleBase" id="RU364065"/>
    </source>
</evidence>
<keyword evidence="7" id="KW-0963">Cytoplasm</keyword>
<comment type="function">
    <text evidence="1 7">Has a glutathione-disulfide oxidoreductase activity in the presence of NADPH and glutathione reductase. Reduces low molecular weight disulfides and proteins.</text>
</comment>
<dbReference type="Gene3D" id="3.40.30.10">
    <property type="entry name" value="Glutaredoxin"/>
    <property type="match status" value="1"/>
</dbReference>
<evidence type="ECO:0000259" key="8">
    <source>
        <dbReference type="Pfam" id="PF00462"/>
    </source>
</evidence>
<feature type="domain" description="Glutaredoxin" evidence="8">
    <location>
        <begin position="6"/>
        <end position="66"/>
    </location>
</feature>
<organism evidence="9 10">
    <name type="scientific">Magnetospirillum moscoviense</name>
    <dbReference type="NCBI Taxonomy" id="1437059"/>
    <lineage>
        <taxon>Bacteria</taxon>
        <taxon>Pseudomonadati</taxon>
        <taxon>Pseudomonadota</taxon>
        <taxon>Alphaproteobacteria</taxon>
        <taxon>Rhodospirillales</taxon>
        <taxon>Rhodospirillaceae</taxon>
        <taxon>Magnetospirillum</taxon>
    </lineage>
</organism>
<dbReference type="InterPro" id="IPR011767">
    <property type="entry name" value="GLR_AS"/>
</dbReference>
<dbReference type="PRINTS" id="PR00160">
    <property type="entry name" value="GLUTAREDOXIN"/>
</dbReference>
<evidence type="ECO:0000256" key="4">
    <source>
        <dbReference type="ARBA" id="ARBA00022982"/>
    </source>
</evidence>
<evidence type="ECO:0000256" key="1">
    <source>
        <dbReference type="ARBA" id="ARBA00002549"/>
    </source>
</evidence>
<dbReference type="PANTHER" id="PTHR46679">
    <property type="match status" value="1"/>
</dbReference>
<dbReference type="STRING" id="1437059.A6A05_11280"/>
<accession>A0A178MQU7</accession>
<keyword evidence="4 7" id="KW-0249">Electron transport</keyword>
<dbReference type="GO" id="GO:0015035">
    <property type="term" value="F:protein-disulfide reductase activity"/>
    <property type="evidence" value="ECO:0007669"/>
    <property type="project" value="TreeGrafter"/>
</dbReference>
<dbReference type="InterPro" id="IPR014025">
    <property type="entry name" value="Glutaredoxin_subgr"/>
</dbReference>
<evidence type="ECO:0000256" key="5">
    <source>
        <dbReference type="ARBA" id="ARBA00023157"/>
    </source>
</evidence>
<gene>
    <name evidence="9" type="ORF">A6A05_11280</name>
</gene>
<protein>
    <recommendedName>
        <fullName evidence="7">Glutaredoxin</fullName>
    </recommendedName>
</protein>
<evidence type="ECO:0000256" key="2">
    <source>
        <dbReference type="ARBA" id="ARBA00007787"/>
    </source>
</evidence>
<dbReference type="FunFam" id="3.40.30.10:FF:000018">
    <property type="entry name" value="Glutaredoxin"/>
    <property type="match status" value="1"/>
</dbReference>
<comment type="caution">
    <text evidence="9">The sequence shown here is derived from an EMBL/GenBank/DDBJ whole genome shotgun (WGS) entry which is preliminary data.</text>
</comment>
<keyword evidence="5" id="KW-1015">Disulfide bond</keyword>
<evidence type="ECO:0000313" key="9">
    <source>
        <dbReference type="EMBL" id="OAN51155.1"/>
    </source>
</evidence>
<sequence length="88" mass="9904">MPALEIEIYTTRVCPYCVRAKKLFQKKGVSYKEIDVSDDEQMREFMINRSGGKRTVPQIFINGTHVGGCDDLYDLESDGKLDPMLAGA</sequence>
<dbReference type="AlphaFoldDB" id="A0A178MQU7"/>
<keyword evidence="6 7" id="KW-0676">Redox-active center</keyword>
<dbReference type="EMBL" id="LWQU01000133">
    <property type="protein sequence ID" value="OAN51155.1"/>
    <property type="molecule type" value="Genomic_DNA"/>
</dbReference>
<dbReference type="PROSITE" id="PS51354">
    <property type="entry name" value="GLUTAREDOXIN_2"/>
    <property type="match status" value="1"/>
</dbReference>
<dbReference type="Pfam" id="PF00462">
    <property type="entry name" value="Glutaredoxin"/>
    <property type="match status" value="1"/>
</dbReference>
<keyword evidence="10" id="KW-1185">Reference proteome</keyword>
<dbReference type="InterPro" id="IPR036249">
    <property type="entry name" value="Thioredoxin-like_sf"/>
</dbReference>
<proteinExistence type="inferred from homology"/>
<dbReference type="Proteomes" id="UP000078543">
    <property type="component" value="Unassembled WGS sequence"/>
</dbReference>
<dbReference type="GO" id="GO:0015038">
    <property type="term" value="F:glutathione disulfide oxidoreductase activity"/>
    <property type="evidence" value="ECO:0007669"/>
    <property type="project" value="UniProtKB-UniRule"/>
</dbReference>
<dbReference type="InterPro" id="IPR011900">
    <property type="entry name" value="GRX_bact"/>
</dbReference>
<dbReference type="PANTHER" id="PTHR46679:SF1">
    <property type="entry name" value="GLUTAREDOXIN-2, MITOCHONDRIAL"/>
    <property type="match status" value="1"/>
</dbReference>
<name>A0A178MQU7_9PROT</name>
<dbReference type="GO" id="GO:0045454">
    <property type="term" value="P:cell redox homeostasis"/>
    <property type="evidence" value="ECO:0007669"/>
    <property type="project" value="InterPro"/>
</dbReference>
<comment type="similarity">
    <text evidence="2 7">Belongs to the glutaredoxin family.</text>
</comment>
<dbReference type="SUPFAM" id="SSF52833">
    <property type="entry name" value="Thioredoxin-like"/>
    <property type="match status" value="1"/>
</dbReference>
<dbReference type="OrthoDB" id="9814618at2"/>
<dbReference type="NCBIfam" id="TIGR02181">
    <property type="entry name" value="GRX_bact"/>
    <property type="match status" value="1"/>
</dbReference>
<evidence type="ECO:0000256" key="6">
    <source>
        <dbReference type="ARBA" id="ARBA00023284"/>
    </source>
</evidence>
<keyword evidence="3 7" id="KW-0813">Transport</keyword>
<reference evidence="9 10" key="1">
    <citation type="submission" date="2016-04" db="EMBL/GenBank/DDBJ databases">
        <title>Draft genome sequence of freshwater magnetotactic bacteria Magnetospirillum marisnigri SP-1 and Magnetospirillum moscoviense BB-1.</title>
        <authorList>
            <person name="Koziaeva V."/>
            <person name="Dziuba M.V."/>
            <person name="Ivanov T.M."/>
            <person name="Kuznetsov B."/>
            <person name="Grouzdev D.S."/>
        </authorList>
    </citation>
    <scope>NUCLEOTIDE SEQUENCE [LARGE SCALE GENOMIC DNA]</scope>
    <source>
        <strain evidence="9 10">BB-1</strain>
    </source>
</reference>
<dbReference type="InterPro" id="IPR002109">
    <property type="entry name" value="Glutaredoxin"/>
</dbReference>
<dbReference type="RefSeq" id="WP_068499723.1">
    <property type="nucleotide sequence ID" value="NZ_LWQU01000133.1"/>
</dbReference>